<dbReference type="CDD" id="cd05233">
    <property type="entry name" value="SDR_c"/>
    <property type="match status" value="1"/>
</dbReference>
<dbReference type="PANTHER" id="PTHR42760:SF123">
    <property type="entry name" value="OXIDOREDUCTASE"/>
    <property type="match status" value="1"/>
</dbReference>
<dbReference type="RefSeq" id="WP_310245261.1">
    <property type="nucleotide sequence ID" value="NZ_JAVDXX010000001.1"/>
</dbReference>
<dbReference type="PRINTS" id="PR00080">
    <property type="entry name" value="SDRFAMILY"/>
</dbReference>
<sequence length="272" mass="28983">METDTLETQNTETQKPTAAITGGASGIGYAVAQKWVANGGRVVLMDINEEQLDKAVESFGEDARGIIADVTNREAVDTAFASIREVEGRLDALVTSAGNAKPVATAEMTDEQWEPLLDVHLSGMMRSCRAAHSLLAESKGSIVAISSVAGVQGMPKRASYNTVKHGVIGFIKSLAVEWAGDGIRVNAVAPGYTLTPFNKKLTDEGLLDIEPVRSRIPLDRWAEPEEIAAPIVFLTSPAASFITGHTLVVDGGMTIAGDWYTWPTNMPKEADA</sequence>
<accession>A0ABU1YWT0</accession>
<dbReference type="Pfam" id="PF13561">
    <property type="entry name" value="adh_short_C2"/>
    <property type="match status" value="1"/>
</dbReference>
<proteinExistence type="inferred from homology"/>
<dbReference type="InterPro" id="IPR002347">
    <property type="entry name" value="SDR_fam"/>
</dbReference>
<reference evidence="2" key="1">
    <citation type="submission" date="2023-07" db="EMBL/GenBank/DDBJ databases">
        <title>Sequencing the genomes of 1000 actinobacteria strains.</title>
        <authorList>
            <person name="Klenk H.-P."/>
        </authorList>
    </citation>
    <scope>NUCLEOTIDE SEQUENCE</scope>
    <source>
        <strain evidence="2">DSM 13068</strain>
    </source>
</reference>
<organism evidence="2 3">
    <name type="scientific">Pseudoglutamicibacter albus</name>
    <dbReference type="NCBI Taxonomy" id="98671"/>
    <lineage>
        <taxon>Bacteria</taxon>
        <taxon>Bacillati</taxon>
        <taxon>Actinomycetota</taxon>
        <taxon>Actinomycetes</taxon>
        <taxon>Micrococcales</taxon>
        <taxon>Micrococcaceae</taxon>
        <taxon>Pseudoglutamicibacter</taxon>
    </lineage>
</organism>
<protein>
    <submittedName>
        <fullName evidence="2">NAD(P)-dependent dehydrogenase (Short-subunit alcohol dehydrogenase family)</fullName>
    </submittedName>
</protein>
<dbReference type="Gene3D" id="3.40.50.720">
    <property type="entry name" value="NAD(P)-binding Rossmann-like Domain"/>
    <property type="match status" value="1"/>
</dbReference>
<name>A0ABU1YWT0_9MICC</name>
<evidence type="ECO:0000313" key="2">
    <source>
        <dbReference type="EMBL" id="MDR7292824.1"/>
    </source>
</evidence>
<dbReference type="EMBL" id="JAVDXX010000001">
    <property type="protein sequence ID" value="MDR7292824.1"/>
    <property type="molecule type" value="Genomic_DNA"/>
</dbReference>
<evidence type="ECO:0000256" key="1">
    <source>
        <dbReference type="ARBA" id="ARBA00006484"/>
    </source>
</evidence>
<dbReference type="InterPro" id="IPR036291">
    <property type="entry name" value="NAD(P)-bd_dom_sf"/>
</dbReference>
<keyword evidence="3" id="KW-1185">Reference proteome</keyword>
<evidence type="ECO:0000313" key="3">
    <source>
        <dbReference type="Proteomes" id="UP001180715"/>
    </source>
</evidence>
<dbReference type="Proteomes" id="UP001180715">
    <property type="component" value="Unassembled WGS sequence"/>
</dbReference>
<gene>
    <name evidence="2" type="ORF">J2S67_000092</name>
</gene>
<dbReference type="SUPFAM" id="SSF51735">
    <property type="entry name" value="NAD(P)-binding Rossmann-fold domains"/>
    <property type="match status" value="1"/>
</dbReference>
<comment type="caution">
    <text evidence="2">The sequence shown here is derived from an EMBL/GenBank/DDBJ whole genome shotgun (WGS) entry which is preliminary data.</text>
</comment>
<dbReference type="PANTHER" id="PTHR42760">
    <property type="entry name" value="SHORT-CHAIN DEHYDROGENASES/REDUCTASES FAMILY MEMBER"/>
    <property type="match status" value="1"/>
</dbReference>
<comment type="similarity">
    <text evidence="1">Belongs to the short-chain dehydrogenases/reductases (SDR) family.</text>
</comment>
<dbReference type="PRINTS" id="PR00081">
    <property type="entry name" value="GDHRDH"/>
</dbReference>